<keyword evidence="4" id="KW-0547">Nucleotide-binding</keyword>
<dbReference type="PANTHER" id="PTHR19136:SF81">
    <property type="entry name" value="MOLYBDENUM COFACTOR GUANYLYLTRANSFERASE"/>
    <property type="match status" value="1"/>
</dbReference>
<evidence type="ECO:0000256" key="7">
    <source>
        <dbReference type="ARBA" id="ARBA00023150"/>
    </source>
</evidence>
<dbReference type="InterPro" id="IPR013482">
    <property type="entry name" value="Molybde_CF_guanTrfase"/>
</dbReference>
<feature type="domain" description="MobA-like NTP transferase" evidence="9">
    <location>
        <begin position="6"/>
        <end position="154"/>
    </location>
</feature>
<dbReference type="AlphaFoldDB" id="A0A849AMV4"/>
<dbReference type="Proteomes" id="UP000557772">
    <property type="component" value="Unassembled WGS sequence"/>
</dbReference>
<evidence type="ECO:0000313" key="10">
    <source>
        <dbReference type="EMBL" id="NNG38142.1"/>
    </source>
</evidence>
<evidence type="ECO:0000256" key="4">
    <source>
        <dbReference type="ARBA" id="ARBA00022741"/>
    </source>
</evidence>
<dbReference type="GO" id="GO:0006777">
    <property type="term" value="P:Mo-molybdopterin cofactor biosynthetic process"/>
    <property type="evidence" value="ECO:0007669"/>
    <property type="project" value="UniProtKB-KW"/>
</dbReference>
<organism evidence="10 11">
    <name type="scientific">Flexivirga aerilata</name>
    <dbReference type="NCBI Taxonomy" id="1656889"/>
    <lineage>
        <taxon>Bacteria</taxon>
        <taxon>Bacillati</taxon>
        <taxon>Actinomycetota</taxon>
        <taxon>Actinomycetes</taxon>
        <taxon>Micrococcales</taxon>
        <taxon>Dermacoccaceae</taxon>
        <taxon>Flexivirga</taxon>
    </lineage>
</organism>
<dbReference type="PANTHER" id="PTHR19136">
    <property type="entry name" value="MOLYBDENUM COFACTOR GUANYLYLTRANSFERASE"/>
    <property type="match status" value="1"/>
</dbReference>
<reference evidence="10 11" key="1">
    <citation type="submission" date="2020-05" db="EMBL/GenBank/DDBJ databases">
        <title>Flexivirga sp. ID2601S isolated from air conditioner.</title>
        <authorList>
            <person name="Kim D.H."/>
        </authorList>
    </citation>
    <scope>NUCLEOTIDE SEQUENCE [LARGE SCALE GENOMIC DNA]</scope>
    <source>
        <strain evidence="10 11">ID2601S</strain>
    </source>
</reference>
<dbReference type="GO" id="GO:0008757">
    <property type="term" value="F:S-adenosylmethionine-dependent methyltransferase activity"/>
    <property type="evidence" value="ECO:0007669"/>
    <property type="project" value="InterPro"/>
</dbReference>
<evidence type="ECO:0000256" key="6">
    <source>
        <dbReference type="ARBA" id="ARBA00023134"/>
    </source>
</evidence>
<comment type="caution">
    <text evidence="10">The sequence shown here is derived from an EMBL/GenBank/DDBJ whole genome shotgun (WGS) entry which is preliminary data.</text>
</comment>
<accession>A0A849AMV4</accession>
<name>A0A849AMV4_9MICO</name>
<keyword evidence="3" id="KW-0479">Metal-binding</keyword>
<keyword evidence="2 10" id="KW-0808">Transferase</keyword>
<evidence type="ECO:0000256" key="1">
    <source>
        <dbReference type="ARBA" id="ARBA00022490"/>
    </source>
</evidence>
<evidence type="ECO:0000256" key="5">
    <source>
        <dbReference type="ARBA" id="ARBA00022842"/>
    </source>
</evidence>
<dbReference type="GO" id="GO:0016779">
    <property type="term" value="F:nucleotidyltransferase activity"/>
    <property type="evidence" value="ECO:0007669"/>
    <property type="project" value="UniProtKB-ARBA"/>
</dbReference>
<dbReference type="CDD" id="cd02440">
    <property type="entry name" value="AdoMet_MTases"/>
    <property type="match status" value="1"/>
</dbReference>
<evidence type="ECO:0000259" key="8">
    <source>
        <dbReference type="Pfam" id="PF08241"/>
    </source>
</evidence>
<evidence type="ECO:0000256" key="2">
    <source>
        <dbReference type="ARBA" id="ARBA00022679"/>
    </source>
</evidence>
<dbReference type="Pfam" id="PF12804">
    <property type="entry name" value="NTP_transf_3"/>
    <property type="match status" value="1"/>
</dbReference>
<dbReference type="EMBL" id="JABENB010000001">
    <property type="protein sequence ID" value="NNG38142.1"/>
    <property type="molecule type" value="Genomic_DNA"/>
</dbReference>
<dbReference type="RefSeq" id="WP_171151632.1">
    <property type="nucleotide sequence ID" value="NZ_JABENB010000001.1"/>
</dbReference>
<dbReference type="Gene3D" id="3.40.50.150">
    <property type="entry name" value="Vaccinia Virus protein VP39"/>
    <property type="match status" value="1"/>
</dbReference>
<evidence type="ECO:0000313" key="11">
    <source>
        <dbReference type="Proteomes" id="UP000557772"/>
    </source>
</evidence>
<dbReference type="InterPro" id="IPR013216">
    <property type="entry name" value="Methyltransf_11"/>
</dbReference>
<keyword evidence="6" id="KW-0342">GTP-binding</keyword>
<keyword evidence="7" id="KW-0501">Molybdenum cofactor biosynthesis</keyword>
<dbReference type="InterPro" id="IPR029044">
    <property type="entry name" value="Nucleotide-diphossugar_trans"/>
</dbReference>
<gene>
    <name evidence="10" type="ORF">HJ588_02495</name>
</gene>
<dbReference type="GO" id="GO:0005525">
    <property type="term" value="F:GTP binding"/>
    <property type="evidence" value="ECO:0007669"/>
    <property type="project" value="UniProtKB-KW"/>
</dbReference>
<dbReference type="GO" id="GO:0046872">
    <property type="term" value="F:metal ion binding"/>
    <property type="evidence" value="ECO:0007669"/>
    <property type="project" value="UniProtKB-KW"/>
</dbReference>
<keyword evidence="11" id="KW-1185">Reference proteome</keyword>
<dbReference type="Gene3D" id="3.90.550.10">
    <property type="entry name" value="Spore Coat Polysaccharide Biosynthesis Protein SpsA, Chain A"/>
    <property type="match status" value="1"/>
</dbReference>
<dbReference type="CDD" id="cd02503">
    <property type="entry name" value="MobA"/>
    <property type="match status" value="1"/>
</dbReference>
<dbReference type="Pfam" id="PF08241">
    <property type="entry name" value="Methyltransf_11"/>
    <property type="match status" value="1"/>
</dbReference>
<dbReference type="InterPro" id="IPR029063">
    <property type="entry name" value="SAM-dependent_MTases_sf"/>
</dbReference>
<evidence type="ECO:0000256" key="3">
    <source>
        <dbReference type="ARBA" id="ARBA00022723"/>
    </source>
</evidence>
<dbReference type="SUPFAM" id="SSF53448">
    <property type="entry name" value="Nucleotide-diphospho-sugar transferases"/>
    <property type="match status" value="1"/>
</dbReference>
<keyword evidence="1" id="KW-0963">Cytoplasm</keyword>
<evidence type="ECO:0000259" key="9">
    <source>
        <dbReference type="Pfam" id="PF12804"/>
    </source>
</evidence>
<keyword evidence="5" id="KW-0460">Magnesium</keyword>
<dbReference type="InterPro" id="IPR025877">
    <property type="entry name" value="MobA-like_NTP_Trfase"/>
</dbReference>
<dbReference type="SUPFAM" id="SSF53335">
    <property type="entry name" value="S-adenosyl-L-methionine-dependent methyltransferases"/>
    <property type="match status" value="1"/>
</dbReference>
<proteinExistence type="predicted"/>
<feature type="domain" description="Methyltransferase type 11" evidence="8">
    <location>
        <begin position="236"/>
        <end position="325"/>
    </location>
</feature>
<sequence length="396" mass="42463">MQTTTVVLAGGRSSRFGQDKTRALLGDTTLLDRVLDALPDDADVIVVGEQRPTTRTVRWVRETPVFAGPLAGLGAALPLIGADAFTLIGGDMPLGAPALAQLADLLRTTPVDAVVATDLNGHRQPLLAAYRTAAVRAAMPADPADRSMRALLHDLDVTTVPVEEQFVTDIDTPEDLARMSSTYDGTPARAAREADLVTYYDNEAADRQDNPLPEARVAHRDEFVAQLKAEGRSRLLEVGTGPGRDALAFQQAGLTVSGVDLAPASVELCQQAGLDVRVGSALGLPFGDGEFDAAYTASTLLHVADEDLDTALAELVRVVRPGAPIAIGLWGAQKSRQERWGRQSYGPPRFFALRSDADLTTTLVAHGVIERFETWPSSDGDELHYQWVVLRTPDRA</sequence>
<protein>
    <submittedName>
        <fullName evidence="10">NTP transferase domain-containing protein</fullName>
    </submittedName>
</protein>